<keyword evidence="2" id="KW-1185">Reference proteome</keyword>
<evidence type="ECO:0000313" key="2">
    <source>
        <dbReference type="Proteomes" id="UP000192731"/>
    </source>
</evidence>
<gene>
    <name evidence="1" type="ORF">SAMN00017405_1517</name>
</gene>
<dbReference type="Pfam" id="PF13353">
    <property type="entry name" value="Fer4_12"/>
    <property type="match status" value="1"/>
</dbReference>
<dbReference type="STRING" id="656914.SAMN00017405_1517"/>
<dbReference type="EMBL" id="FWWT01000023">
    <property type="protein sequence ID" value="SMB96381.1"/>
    <property type="molecule type" value="Genomic_DNA"/>
</dbReference>
<proteinExistence type="predicted"/>
<organism evidence="1 2">
    <name type="scientific">Desulfonispora thiosulfatigenes DSM 11270</name>
    <dbReference type="NCBI Taxonomy" id="656914"/>
    <lineage>
        <taxon>Bacteria</taxon>
        <taxon>Bacillati</taxon>
        <taxon>Bacillota</taxon>
        <taxon>Clostridia</taxon>
        <taxon>Eubacteriales</taxon>
        <taxon>Peptococcaceae</taxon>
        <taxon>Desulfonispora</taxon>
    </lineage>
</organism>
<reference evidence="1 2" key="1">
    <citation type="submission" date="2017-04" db="EMBL/GenBank/DDBJ databases">
        <authorList>
            <person name="Afonso C.L."/>
            <person name="Miller P.J."/>
            <person name="Scott M.A."/>
            <person name="Spackman E."/>
            <person name="Goraichik I."/>
            <person name="Dimitrov K.M."/>
            <person name="Suarez D.L."/>
            <person name="Swayne D.E."/>
        </authorList>
    </citation>
    <scope>NUCLEOTIDE SEQUENCE [LARGE SCALE GENOMIC DNA]</scope>
    <source>
        <strain evidence="1 2">DSM 11270</strain>
    </source>
</reference>
<accession>A0A1W1VTF0</accession>
<sequence>MTYTGHLFEHLLESKDIHVQELLKVTDLLIDGPFVNSKKDLNIPYRGSSNQRIIDVKESLKRKKTIIYEPNLKYVAEV</sequence>
<dbReference type="Proteomes" id="UP000192731">
    <property type="component" value="Unassembled WGS sequence"/>
</dbReference>
<dbReference type="AlphaFoldDB" id="A0A1W1VTF0"/>
<evidence type="ECO:0000313" key="1">
    <source>
        <dbReference type="EMBL" id="SMB96381.1"/>
    </source>
</evidence>
<name>A0A1W1VTF0_DESTI</name>
<protein>
    <submittedName>
        <fullName evidence="1">4Fe-4S single cluster domain-containing protein</fullName>
    </submittedName>
</protein>